<keyword evidence="3" id="KW-1185">Reference proteome</keyword>
<name>A0A445IEV0_GLYSO</name>
<dbReference type="Proteomes" id="UP000289340">
    <property type="component" value="Chromosome 11"/>
</dbReference>
<dbReference type="EMBL" id="QZWG01000011">
    <property type="protein sequence ID" value="RZB84554.1"/>
    <property type="molecule type" value="Genomic_DNA"/>
</dbReference>
<reference evidence="2 3" key="1">
    <citation type="submission" date="2018-09" db="EMBL/GenBank/DDBJ databases">
        <title>A high-quality reference genome of wild soybean provides a powerful tool to mine soybean genomes.</title>
        <authorList>
            <person name="Xie M."/>
            <person name="Chung C.Y.L."/>
            <person name="Li M.-W."/>
            <person name="Wong F.-L."/>
            <person name="Chan T.-F."/>
            <person name="Lam H.-M."/>
        </authorList>
    </citation>
    <scope>NUCLEOTIDE SEQUENCE [LARGE SCALE GENOMIC DNA]</scope>
    <source>
        <strain evidence="3">cv. W05</strain>
        <tissue evidence="2">Hypocotyl of etiolated seedlings</tissue>
    </source>
</reference>
<evidence type="ECO:0000259" key="1">
    <source>
        <dbReference type="Pfam" id="PF13966"/>
    </source>
</evidence>
<accession>A0A445IEV0</accession>
<dbReference type="AlphaFoldDB" id="A0A445IEV0"/>
<evidence type="ECO:0000313" key="3">
    <source>
        <dbReference type="Proteomes" id="UP000289340"/>
    </source>
</evidence>
<feature type="domain" description="Reverse transcriptase zinc-binding" evidence="1">
    <location>
        <begin position="54"/>
        <end position="93"/>
    </location>
</feature>
<evidence type="ECO:0000313" key="2">
    <source>
        <dbReference type="EMBL" id="RZB84554.1"/>
    </source>
</evidence>
<comment type="caution">
    <text evidence="2">The sequence shown here is derived from an EMBL/GenBank/DDBJ whole genome shotgun (WGS) entry which is preliminary data.</text>
</comment>
<dbReference type="Pfam" id="PF13966">
    <property type="entry name" value="zf-RVT"/>
    <property type="match status" value="1"/>
</dbReference>
<proteinExistence type="predicted"/>
<protein>
    <recommendedName>
        <fullName evidence="1">Reverse transcriptase zinc-binding domain-containing protein</fullName>
    </recommendedName>
</protein>
<organism evidence="2 3">
    <name type="scientific">Glycine soja</name>
    <name type="common">Wild soybean</name>
    <dbReference type="NCBI Taxonomy" id="3848"/>
    <lineage>
        <taxon>Eukaryota</taxon>
        <taxon>Viridiplantae</taxon>
        <taxon>Streptophyta</taxon>
        <taxon>Embryophyta</taxon>
        <taxon>Tracheophyta</taxon>
        <taxon>Spermatophyta</taxon>
        <taxon>Magnoliopsida</taxon>
        <taxon>eudicotyledons</taxon>
        <taxon>Gunneridae</taxon>
        <taxon>Pentapetalae</taxon>
        <taxon>rosids</taxon>
        <taxon>fabids</taxon>
        <taxon>Fabales</taxon>
        <taxon>Fabaceae</taxon>
        <taxon>Papilionoideae</taxon>
        <taxon>50 kb inversion clade</taxon>
        <taxon>NPAAA clade</taxon>
        <taxon>indigoferoid/millettioid clade</taxon>
        <taxon>Phaseoleae</taxon>
        <taxon>Glycine</taxon>
        <taxon>Glycine subgen. Soja</taxon>
    </lineage>
</organism>
<dbReference type="InterPro" id="IPR026960">
    <property type="entry name" value="RVT-Znf"/>
</dbReference>
<sequence length="195" mass="22388">MHSSERVPCNIVLRKWAVVFSSFVEITTIIFPTSLSSQSLPLPLILPFFYEKKILQKRGIIIRNLPRSCSFCKDAVEDKNHMFLSCPFSSAIWNQVFGWLGIHTVLPRHIDHLYDQMGHSIGGATNKRIKLVFWHAACWLLRNARNSVIFNSEEPEPGGILMAIKSIAWQWIAYKKGFAVGYQFSSWFMNPLVCL</sequence>
<gene>
    <name evidence="2" type="ORF">D0Y65_032727</name>
</gene>